<name>A0A6J6W3Y8_9ZZZZ</name>
<proteinExistence type="predicted"/>
<dbReference type="SUPFAM" id="SSF69618">
    <property type="entry name" value="HemD-like"/>
    <property type="match status" value="1"/>
</dbReference>
<dbReference type="EMBL" id="CAFAAB010000035">
    <property type="protein sequence ID" value="CAB4779742.1"/>
    <property type="molecule type" value="Genomic_DNA"/>
</dbReference>
<dbReference type="Gene3D" id="3.40.50.10090">
    <property type="match status" value="1"/>
</dbReference>
<dbReference type="GO" id="GO:0033014">
    <property type="term" value="P:tetrapyrrole biosynthetic process"/>
    <property type="evidence" value="ECO:0007669"/>
    <property type="project" value="InterPro"/>
</dbReference>
<dbReference type="InterPro" id="IPR003754">
    <property type="entry name" value="4pyrrol_synth_uPrphyn_synth"/>
</dbReference>
<evidence type="ECO:0000259" key="1">
    <source>
        <dbReference type="Pfam" id="PF02602"/>
    </source>
</evidence>
<sequence length="221" mass="23613">MKRVTLTREPPRNDEVRLRLEGRCFVQELPLTTTREFEVSEVDRALDGLGEDPQSIVVTSARAAMFVTRAHQRFPRALVVAVGPATLRALELQGVSDARLSPALSATSIASMDLAAPVLSLGALHPRPELANGLAARGLAHTHVAVYETVPRVLTSTDQELLATSDVVVIGAPSAWAVASPHIRPETVVVAQGTTTAEVVRANHPAVVMAATPEEIEQVLF</sequence>
<organism evidence="2">
    <name type="scientific">freshwater metagenome</name>
    <dbReference type="NCBI Taxonomy" id="449393"/>
    <lineage>
        <taxon>unclassified sequences</taxon>
        <taxon>metagenomes</taxon>
        <taxon>ecological metagenomes</taxon>
    </lineage>
</organism>
<reference evidence="2" key="1">
    <citation type="submission" date="2020-05" db="EMBL/GenBank/DDBJ databases">
        <authorList>
            <person name="Chiriac C."/>
            <person name="Salcher M."/>
            <person name="Ghai R."/>
            <person name="Kavagutti S V."/>
        </authorList>
    </citation>
    <scope>NUCLEOTIDE SEQUENCE</scope>
</reference>
<dbReference type="InterPro" id="IPR036108">
    <property type="entry name" value="4pyrrol_syn_uPrphyn_synt_sf"/>
</dbReference>
<evidence type="ECO:0000313" key="2">
    <source>
        <dbReference type="EMBL" id="CAB4779742.1"/>
    </source>
</evidence>
<gene>
    <name evidence="2" type="ORF">UFOPK2958_00447</name>
</gene>
<dbReference type="CDD" id="cd06578">
    <property type="entry name" value="HemD"/>
    <property type="match status" value="1"/>
</dbReference>
<protein>
    <submittedName>
        <fullName evidence="2">Unannotated protein</fullName>
    </submittedName>
</protein>
<feature type="domain" description="Tetrapyrrole biosynthesis uroporphyrinogen III synthase" evidence="1">
    <location>
        <begin position="28"/>
        <end position="214"/>
    </location>
</feature>
<dbReference type="GO" id="GO:0004852">
    <property type="term" value="F:uroporphyrinogen-III synthase activity"/>
    <property type="evidence" value="ECO:0007669"/>
    <property type="project" value="InterPro"/>
</dbReference>
<dbReference type="AlphaFoldDB" id="A0A6J6W3Y8"/>
<dbReference type="Pfam" id="PF02602">
    <property type="entry name" value="HEM4"/>
    <property type="match status" value="1"/>
</dbReference>
<accession>A0A6J6W3Y8</accession>